<evidence type="ECO:0000313" key="9">
    <source>
        <dbReference type="EMBL" id="KJQ45742.1"/>
    </source>
</evidence>
<evidence type="ECO:0000256" key="2">
    <source>
        <dbReference type="ARBA" id="ARBA00022597"/>
    </source>
</evidence>
<evidence type="ECO:0000256" key="5">
    <source>
        <dbReference type="ARBA" id="ARBA00022777"/>
    </source>
</evidence>
<keyword evidence="7" id="KW-1133">Transmembrane helix</keyword>
<dbReference type="InterPro" id="IPR018113">
    <property type="entry name" value="PTrfase_EIIB_Cys"/>
</dbReference>
<evidence type="ECO:0000256" key="7">
    <source>
        <dbReference type="SAM" id="Phobius"/>
    </source>
</evidence>
<dbReference type="SUPFAM" id="SSF55604">
    <property type="entry name" value="Glucose permease domain IIB"/>
    <property type="match status" value="1"/>
</dbReference>
<dbReference type="PANTHER" id="PTHR30009">
    <property type="entry name" value="CYTOCHROME C-TYPE SYNTHESIS PROTEIN AND PTS TRANSMEMBRANE COMPONENT"/>
    <property type="match status" value="1"/>
</dbReference>
<evidence type="ECO:0000313" key="10">
    <source>
        <dbReference type="Proteomes" id="UP000033624"/>
    </source>
</evidence>
<dbReference type="EC" id="2.7.1.69" evidence="9"/>
<evidence type="ECO:0000256" key="6">
    <source>
        <dbReference type="PROSITE-ProRule" id="PRU00421"/>
    </source>
</evidence>
<keyword evidence="3 9" id="KW-0808">Transferase</keyword>
<keyword evidence="1" id="KW-0813">Transport</keyword>
<keyword evidence="5" id="KW-0418">Kinase</keyword>
<keyword evidence="7" id="KW-0812">Transmembrane</keyword>
<dbReference type="CDD" id="cd00212">
    <property type="entry name" value="PTS_IIB_glc"/>
    <property type="match status" value="1"/>
</dbReference>
<dbReference type="Gene3D" id="3.30.1360.60">
    <property type="entry name" value="Glucose permease domain IIB"/>
    <property type="match status" value="1"/>
</dbReference>
<dbReference type="NCBIfam" id="TIGR00826">
    <property type="entry name" value="EIIB_glc"/>
    <property type="match status" value="1"/>
</dbReference>
<evidence type="ECO:0000256" key="1">
    <source>
        <dbReference type="ARBA" id="ARBA00022448"/>
    </source>
</evidence>
<accession>A0AAE2EHL9</accession>
<dbReference type="GO" id="GO:0005886">
    <property type="term" value="C:plasma membrane"/>
    <property type="evidence" value="ECO:0007669"/>
    <property type="project" value="TreeGrafter"/>
</dbReference>
<dbReference type="PROSITE" id="PS51098">
    <property type="entry name" value="PTS_EIIB_TYPE_1"/>
    <property type="match status" value="1"/>
</dbReference>
<feature type="active site" description="Phosphocysteine intermediate; for EIIB activity" evidence="6">
    <location>
        <position position="122"/>
    </location>
</feature>
<evidence type="ECO:0000259" key="8">
    <source>
        <dbReference type="PROSITE" id="PS51098"/>
    </source>
</evidence>
<proteinExistence type="predicted"/>
<dbReference type="EMBL" id="LAEW01000001">
    <property type="protein sequence ID" value="KJQ45742.1"/>
    <property type="molecule type" value="Genomic_DNA"/>
</dbReference>
<dbReference type="GO" id="GO:0090563">
    <property type="term" value="F:protein-phosphocysteine-sugar phosphotransferase activity"/>
    <property type="evidence" value="ECO:0007669"/>
    <property type="project" value="TreeGrafter"/>
</dbReference>
<dbReference type="PROSITE" id="PS01035">
    <property type="entry name" value="PTS_EIIB_TYPE_1_CYS"/>
    <property type="match status" value="1"/>
</dbReference>
<reference evidence="9 10" key="1">
    <citation type="submission" date="2015-02" db="EMBL/GenBank/DDBJ databases">
        <title>Mycoplasma mycoides subsp. mycoides strain:B237 Genome sequencing.</title>
        <authorList>
            <person name="Fischer A."/>
            <person name="Santana-Cruz I."/>
            <person name="Schieck E."/>
            <person name="Gourle H."/>
            <person name="Lambert M."/>
            <person name="Nadendla S."/>
            <person name="Miller R.A."/>
            <person name="Weber J."/>
            <person name="Bongcam-Rudloff E."/>
            <person name="Vashee S."/>
            <person name="Frey J."/>
            <person name="Jores J."/>
        </authorList>
    </citation>
    <scope>NUCLEOTIDE SEQUENCE [LARGE SCALE GENOMIC DNA]</scope>
    <source>
        <strain evidence="9 10">B237</strain>
    </source>
</reference>
<keyword evidence="4" id="KW-0598">Phosphotransferase system</keyword>
<dbReference type="GO" id="GO:0009401">
    <property type="term" value="P:phosphoenolpyruvate-dependent sugar phosphotransferase system"/>
    <property type="evidence" value="ECO:0007669"/>
    <property type="project" value="UniProtKB-KW"/>
</dbReference>
<dbReference type="InterPro" id="IPR001996">
    <property type="entry name" value="PTS_IIB_1"/>
</dbReference>
<keyword evidence="2" id="KW-0762">Sugar transport</keyword>
<dbReference type="Pfam" id="PF00367">
    <property type="entry name" value="PTS_EIIB"/>
    <property type="match status" value="1"/>
</dbReference>
<feature type="transmembrane region" description="Helical" evidence="7">
    <location>
        <begin position="38"/>
        <end position="58"/>
    </location>
</feature>
<dbReference type="KEGG" id="mmyi:mycmycITA_00181"/>
<evidence type="ECO:0000256" key="4">
    <source>
        <dbReference type="ARBA" id="ARBA00022683"/>
    </source>
</evidence>
<protein>
    <submittedName>
        <fullName evidence="9">PTS system, glucose-like IIB component domain protein</fullName>
        <ecNumber evidence="9">2.7.1.69</ecNumber>
    </submittedName>
</protein>
<gene>
    <name evidence="9" type="ORF">TS59_0186</name>
</gene>
<dbReference type="GO" id="GO:0008982">
    <property type="term" value="F:protein-N(PI)-phosphohistidine-sugar phosphotransferase activity"/>
    <property type="evidence" value="ECO:0007669"/>
    <property type="project" value="InterPro"/>
</dbReference>
<dbReference type="AlphaFoldDB" id="A0AAE2EHL9"/>
<dbReference type="InterPro" id="IPR050429">
    <property type="entry name" value="PTS_Glucose_EIICBA"/>
</dbReference>
<sequence>MRIHAFGGIETLIKYLFVFGPTSISGIGLKGILWIQGLWLLLVTIAFGGIYFAVFYFFTKKFKPAIPGFTNDETSTSEITTIKEDQPAKKQTKSTKTKSDQTINTIVNLLGGLDNLDDVDACMTRLRVKVKDKAKVDNKFKELTGAVGVLNKGSSLQIVYGPKADIYKGEILELLERNKNAKAK</sequence>
<organism evidence="9 10">
    <name type="scientific">Mycoplasma mycoides subsp. mycoides</name>
    <dbReference type="NCBI Taxonomy" id="2103"/>
    <lineage>
        <taxon>Bacteria</taxon>
        <taxon>Bacillati</taxon>
        <taxon>Mycoplasmatota</taxon>
        <taxon>Mollicutes</taxon>
        <taxon>Mycoplasmataceae</taxon>
        <taxon>Mycoplasma</taxon>
    </lineage>
</organism>
<keyword evidence="7" id="KW-0472">Membrane</keyword>
<dbReference type="PANTHER" id="PTHR30009:SF20">
    <property type="entry name" value="PTS SYSTEM GLUCOSE-SPECIFIC EIICB COMPONENT-RELATED"/>
    <property type="match status" value="1"/>
</dbReference>
<name>A0AAE2EHL9_MYCMY</name>
<dbReference type="GO" id="GO:0016301">
    <property type="term" value="F:kinase activity"/>
    <property type="evidence" value="ECO:0007669"/>
    <property type="project" value="UniProtKB-KW"/>
</dbReference>
<dbReference type="Proteomes" id="UP000033624">
    <property type="component" value="Unassembled WGS sequence"/>
</dbReference>
<evidence type="ECO:0000256" key="3">
    <source>
        <dbReference type="ARBA" id="ARBA00022679"/>
    </source>
</evidence>
<comment type="caution">
    <text evidence="9">The sequence shown here is derived from an EMBL/GenBank/DDBJ whole genome shotgun (WGS) entry which is preliminary data.</text>
</comment>
<feature type="transmembrane region" description="Helical" evidence="7">
    <location>
        <begin position="12"/>
        <end position="32"/>
    </location>
</feature>
<feature type="domain" description="PTS EIIB type-1" evidence="8">
    <location>
        <begin position="100"/>
        <end position="181"/>
    </location>
</feature>
<dbReference type="InterPro" id="IPR036878">
    <property type="entry name" value="Glu_permease_IIB"/>
</dbReference>